<comment type="similarity">
    <text evidence="10">Belongs to the DEAD box helicase family.</text>
</comment>
<comment type="similarity">
    <text evidence="1">In the N-terminal section; belongs to the CRISPR-associated nuclease Cas3-HD family.</text>
</comment>
<evidence type="ECO:0000256" key="2">
    <source>
        <dbReference type="ARBA" id="ARBA00009046"/>
    </source>
</evidence>
<dbReference type="InterPro" id="IPR014001">
    <property type="entry name" value="Helicase_ATP-bd"/>
</dbReference>
<dbReference type="Gene3D" id="1.10.3210.30">
    <property type="match status" value="1"/>
</dbReference>
<evidence type="ECO:0000313" key="13">
    <source>
        <dbReference type="Proteomes" id="UP001500037"/>
    </source>
</evidence>
<dbReference type="NCBIfam" id="TIGR01587">
    <property type="entry name" value="cas3_core"/>
    <property type="match status" value="1"/>
</dbReference>
<dbReference type="SMART" id="SM00490">
    <property type="entry name" value="HELICc"/>
    <property type="match status" value="1"/>
</dbReference>
<dbReference type="InterPro" id="IPR011545">
    <property type="entry name" value="DEAD/DEAH_box_helicase_dom"/>
</dbReference>
<dbReference type="InterPro" id="IPR006474">
    <property type="entry name" value="Helicase_Cas3_CRISPR-ass_core"/>
</dbReference>
<dbReference type="PANTHER" id="PTHR47959:SF16">
    <property type="entry name" value="CRISPR-ASSOCIATED NUCLEASE_HELICASE CAS3-RELATED"/>
    <property type="match status" value="1"/>
</dbReference>
<evidence type="ECO:0000256" key="4">
    <source>
        <dbReference type="ARBA" id="ARBA00022723"/>
    </source>
</evidence>
<evidence type="ECO:0000256" key="8">
    <source>
        <dbReference type="ARBA" id="ARBA00022840"/>
    </source>
</evidence>
<dbReference type="NCBIfam" id="TIGR01596">
    <property type="entry name" value="cas3_HD"/>
    <property type="match status" value="1"/>
</dbReference>
<evidence type="ECO:0000259" key="11">
    <source>
        <dbReference type="PROSITE" id="PS51643"/>
    </source>
</evidence>
<keyword evidence="9" id="KW-0051">Antiviral defense</keyword>
<keyword evidence="13" id="KW-1185">Reference proteome</keyword>
<comment type="similarity">
    <text evidence="2">In the central section; belongs to the CRISPR-associated helicase Cas3 family.</text>
</comment>
<dbReference type="InterPro" id="IPR006483">
    <property type="entry name" value="CRISPR-assoc_Cas3_HD"/>
</dbReference>
<dbReference type="Proteomes" id="UP001500037">
    <property type="component" value="Unassembled WGS sequence"/>
</dbReference>
<dbReference type="InterPro" id="IPR054712">
    <property type="entry name" value="Cas3-like_dom"/>
</dbReference>
<evidence type="ECO:0000256" key="10">
    <source>
        <dbReference type="ARBA" id="ARBA00038437"/>
    </source>
</evidence>
<evidence type="ECO:0000256" key="1">
    <source>
        <dbReference type="ARBA" id="ARBA00006847"/>
    </source>
</evidence>
<dbReference type="InterPro" id="IPR050079">
    <property type="entry name" value="DEAD_box_RNA_helicase"/>
</dbReference>
<gene>
    <name evidence="12" type="ORF">GCM10009665_39800</name>
</gene>
<dbReference type="InterPro" id="IPR038257">
    <property type="entry name" value="CRISPR-assoc_Cas3_HD_sf"/>
</dbReference>
<proteinExistence type="inferred from homology"/>
<evidence type="ECO:0000256" key="9">
    <source>
        <dbReference type="ARBA" id="ARBA00023118"/>
    </source>
</evidence>
<keyword evidence="5" id="KW-0547">Nucleotide-binding</keyword>
<evidence type="ECO:0000256" key="6">
    <source>
        <dbReference type="ARBA" id="ARBA00022801"/>
    </source>
</evidence>
<dbReference type="PANTHER" id="PTHR47959">
    <property type="entry name" value="ATP-DEPENDENT RNA HELICASE RHLE-RELATED"/>
    <property type="match status" value="1"/>
</dbReference>
<dbReference type="InterPro" id="IPR027417">
    <property type="entry name" value="P-loop_NTPase"/>
</dbReference>
<name>A0ABP4GZF8_9ACTN</name>
<accession>A0ABP4GZF8</accession>
<reference evidence="13" key="1">
    <citation type="journal article" date="2019" name="Int. J. Syst. Evol. Microbiol.">
        <title>The Global Catalogue of Microorganisms (GCM) 10K type strain sequencing project: providing services to taxonomists for standard genome sequencing and annotation.</title>
        <authorList>
            <consortium name="The Broad Institute Genomics Platform"/>
            <consortium name="The Broad Institute Genome Sequencing Center for Infectious Disease"/>
            <person name="Wu L."/>
            <person name="Ma J."/>
        </authorList>
    </citation>
    <scope>NUCLEOTIDE SEQUENCE [LARGE SCALE GENOMIC DNA]</scope>
    <source>
        <strain evidence="13">JCM 13004</strain>
    </source>
</reference>
<dbReference type="CDD" id="cd09641">
    <property type="entry name" value="Cas3''_I"/>
    <property type="match status" value="1"/>
</dbReference>
<evidence type="ECO:0000256" key="3">
    <source>
        <dbReference type="ARBA" id="ARBA00022722"/>
    </source>
</evidence>
<evidence type="ECO:0000256" key="7">
    <source>
        <dbReference type="ARBA" id="ARBA00022806"/>
    </source>
</evidence>
<dbReference type="SMART" id="SM00487">
    <property type="entry name" value="DEXDc"/>
    <property type="match status" value="1"/>
</dbReference>
<evidence type="ECO:0000313" key="12">
    <source>
        <dbReference type="EMBL" id="GAA1244984.1"/>
    </source>
</evidence>
<keyword evidence="7" id="KW-0347">Helicase</keyword>
<dbReference type="PROSITE" id="PS51643">
    <property type="entry name" value="HD_CAS3"/>
    <property type="match status" value="1"/>
</dbReference>
<sequence length="806" mass="87792">MTDPLDRVLAKSAQRGRAPERLTAHSSATLRAALQLQKRVGRLEAAEQVMNGQYWDAVALAAVSHDAGKVAAGFQDMLAGRSRSWGERHEVLSLGFLPALVPDPELRSWVAAGVATHHRPLTGTTGRDLELLYAGALLEELADRFGPLDDRTIAAADLWLRTAATTVGLPCAAPRPHDALTSERLVAAAHQLLEQVLQRWGRRVSPEQGLSAVLLQGAVTLADHLSSAHGSLDTHQPFDATFRPKLEAGLAEQGRHLRAHQVDAAEVSGHLLLRAPTGSGKTEAVLLWAARQATELAMKTGGIPRVFFTLPYLASINAMADRLGDLLGDRHLIGIAHSRAASYHLTTAIGSPDGTDDDTHDPCHADAAAKALARAAATRLTKETTRVGTPYQLLRAALAGPAHAGLLVDAANSVFILDELHAYDPRRLGYILAAAKLWERLGGRIAVVSATLPDVLAELFSTNLASPTRLVDAPDLALPDRHRLAVRPHHLTDPQTVDEIRESLDRGQSVLVVANNVAHARDLFAELAPHARERHGDDAALLLHSRFRRMDRNRIEKRIRERFATVDAPGQHARRPGLLIATQVVEVSLDIDLDVLFTAAAPLEALLQRFGRINRTAARQPADVIVHAPTWTTRRGQAGDFADGIYPRQSVEDAWHRLVGHHGNLIDETQATAWLNAIYAGDWGQQWSAEVTDHRDSFERALLTFPAPFADRTHLTETFDELFDGTEAILDQDRDAYAQALADAGGAPGRLNADQYLIPMPHWAGPLTTYERTLNIRIIHGDYDPDLGLLAVRGRPQSAYRPGEIL</sequence>
<keyword evidence="8" id="KW-0067">ATP-binding</keyword>
<dbReference type="InterPro" id="IPR001650">
    <property type="entry name" value="Helicase_C-like"/>
</dbReference>
<dbReference type="Gene3D" id="3.40.50.300">
    <property type="entry name" value="P-loop containing nucleotide triphosphate hydrolases"/>
    <property type="match status" value="2"/>
</dbReference>
<keyword evidence="6" id="KW-0378">Hydrolase</keyword>
<dbReference type="EMBL" id="BAAALF010000069">
    <property type="protein sequence ID" value="GAA1244984.1"/>
    <property type="molecule type" value="Genomic_DNA"/>
</dbReference>
<dbReference type="SUPFAM" id="SSF52540">
    <property type="entry name" value="P-loop containing nucleoside triphosphate hydrolases"/>
    <property type="match status" value="1"/>
</dbReference>
<comment type="caution">
    <text evidence="12">The sequence shown here is derived from an EMBL/GenBank/DDBJ whole genome shotgun (WGS) entry which is preliminary data.</text>
</comment>
<feature type="domain" description="HD Cas3-type" evidence="11">
    <location>
        <begin position="15"/>
        <end position="225"/>
    </location>
</feature>
<evidence type="ECO:0000256" key="5">
    <source>
        <dbReference type="ARBA" id="ARBA00022741"/>
    </source>
</evidence>
<dbReference type="RefSeq" id="WP_344443110.1">
    <property type="nucleotide sequence ID" value="NZ_BAAALF010000069.1"/>
</dbReference>
<organism evidence="12 13">
    <name type="scientific">Kitasatospora nipponensis</name>
    <dbReference type="NCBI Taxonomy" id="258049"/>
    <lineage>
        <taxon>Bacteria</taxon>
        <taxon>Bacillati</taxon>
        <taxon>Actinomycetota</taxon>
        <taxon>Actinomycetes</taxon>
        <taxon>Kitasatosporales</taxon>
        <taxon>Streptomycetaceae</taxon>
        <taxon>Kitasatospora</taxon>
    </lineage>
</organism>
<dbReference type="Pfam" id="PF22590">
    <property type="entry name" value="Cas3-like_C_2"/>
    <property type="match status" value="1"/>
</dbReference>
<keyword evidence="4" id="KW-0479">Metal-binding</keyword>
<dbReference type="Pfam" id="PF00270">
    <property type="entry name" value="DEAD"/>
    <property type="match status" value="1"/>
</dbReference>
<protein>
    <submittedName>
        <fullName evidence="12">CRISPR-associated helicase/endonuclease Cas3</fullName>
    </submittedName>
</protein>
<keyword evidence="3" id="KW-0540">Nuclease</keyword>